<geneLocation type="plasmid" evidence="15 16">
    <name>pSCD</name>
</geneLocation>
<dbReference type="EMBL" id="AP013067">
    <property type="protein sequence ID" value="BAN36867.1"/>
    <property type="molecule type" value="Genomic_DNA"/>
</dbReference>
<comment type="similarity">
    <text evidence="1 13 14">Belongs to the ATPase B chain family.</text>
</comment>
<reference evidence="15 16" key="1">
    <citation type="journal article" date="2012" name="Appl. Environ. Microbiol.">
        <title>Draft genome sequence of a psychrotolerant sulfur-oxidizing bacterium, Sulfuricella denitrificans skB26, and proteomic insights into cold adaptation.</title>
        <authorList>
            <person name="Watanabe T."/>
            <person name="Kojima H."/>
            <person name="Fukui M."/>
        </authorList>
    </citation>
    <scope>NUCLEOTIDE SEQUENCE [LARGE SCALE GENOMIC DNA]</scope>
    <source>
        <strain evidence="16">skB26</strain>
        <plasmid evidence="15 16">pSCD</plasmid>
    </source>
</reference>
<keyword evidence="8 13" id="KW-0472">Membrane</keyword>
<evidence type="ECO:0000256" key="8">
    <source>
        <dbReference type="ARBA" id="ARBA00023136"/>
    </source>
</evidence>
<evidence type="ECO:0000313" key="15">
    <source>
        <dbReference type="EMBL" id="BAN36867.1"/>
    </source>
</evidence>
<evidence type="ECO:0000256" key="1">
    <source>
        <dbReference type="ARBA" id="ARBA00005513"/>
    </source>
</evidence>
<dbReference type="PANTHER" id="PTHR33445:SF2">
    <property type="entry name" value="ATP SYNTHASE SUBUNIT B', CHLOROPLASTIC"/>
    <property type="match status" value="1"/>
</dbReference>
<dbReference type="HOGENOM" id="CLU_070737_0_0_4"/>
<keyword evidence="3 13" id="KW-0138">CF(0)</keyword>
<evidence type="ECO:0000256" key="4">
    <source>
        <dbReference type="ARBA" id="ARBA00022692"/>
    </source>
</evidence>
<keyword evidence="16" id="KW-1185">Reference proteome</keyword>
<evidence type="ECO:0000256" key="2">
    <source>
        <dbReference type="ARBA" id="ARBA00022448"/>
    </source>
</evidence>
<comment type="function">
    <text evidence="11">Component of the F(0) channel, it forms part of the peripheral stalk, linking F(1) to F(0). The b'-subunit is a diverged and duplicated form of b found in plants and photosynthetic bacteria.</text>
</comment>
<evidence type="ECO:0000256" key="5">
    <source>
        <dbReference type="ARBA" id="ARBA00022781"/>
    </source>
</evidence>
<evidence type="ECO:0000256" key="9">
    <source>
        <dbReference type="ARBA" id="ARBA00023310"/>
    </source>
</evidence>
<dbReference type="HAMAP" id="MF_01398">
    <property type="entry name" value="ATP_synth_b_bprime"/>
    <property type="match status" value="1"/>
</dbReference>
<dbReference type="Pfam" id="PF00430">
    <property type="entry name" value="ATP-synt_B"/>
    <property type="match status" value="1"/>
</dbReference>
<dbReference type="InterPro" id="IPR000711">
    <property type="entry name" value="ATPase_OSCP/dsu"/>
</dbReference>
<dbReference type="CDD" id="cd06503">
    <property type="entry name" value="ATP-synt_Fo_b"/>
    <property type="match status" value="1"/>
</dbReference>
<keyword evidence="9 13" id="KW-0066">ATP synthesis</keyword>
<dbReference type="GO" id="GO:0012505">
    <property type="term" value="C:endomembrane system"/>
    <property type="evidence" value="ECO:0007669"/>
    <property type="project" value="UniProtKB-SubCell"/>
</dbReference>
<dbReference type="RefSeq" id="WP_009207786.1">
    <property type="nucleotide sequence ID" value="NC_022358.1"/>
</dbReference>
<dbReference type="GO" id="GO:0046961">
    <property type="term" value="F:proton-transporting ATPase activity, rotational mechanism"/>
    <property type="evidence" value="ECO:0007669"/>
    <property type="project" value="TreeGrafter"/>
</dbReference>
<keyword evidence="2 13" id="KW-0813">Transport</keyword>
<feature type="transmembrane region" description="Helical" evidence="13">
    <location>
        <begin position="6"/>
        <end position="27"/>
    </location>
</feature>
<dbReference type="OrthoDB" id="466272at2"/>
<sequence length="245" mass="27103">MEFDLTTFILEVINFLVLVWLLKHFFYRPVLAVIEKRQAETAKTIADAAAMRREAEGLKSECLGRLAGVDQERVAARAGLAEEIAAERVRRLAAVETEVNTDRQRRQMLEARERSEHEAALEREAVTIAARFASRFLDRLAGPELEAKLVELALSELDALAPEKLDALRDTSVSIKVVSAYPLDDAQRAAFTLALGRLAGRTISPEFSDDAVLKAGICIMAGSWVLMANLRDELSFFSGNFDHGG</sequence>
<organism evidence="15 16">
    <name type="scientific">Sulfuricella denitrificans (strain DSM 22764 / NBRC 105220 / skB26)</name>
    <dbReference type="NCBI Taxonomy" id="1163617"/>
    <lineage>
        <taxon>Bacteria</taxon>
        <taxon>Pseudomonadati</taxon>
        <taxon>Pseudomonadota</taxon>
        <taxon>Betaproteobacteria</taxon>
        <taxon>Nitrosomonadales</taxon>
        <taxon>Sulfuricellaceae</taxon>
        <taxon>Sulfuricella</taxon>
    </lineage>
</organism>
<gene>
    <name evidence="13" type="primary">atpF</name>
    <name evidence="15" type="ORF">SCD_n03068</name>
</gene>
<dbReference type="Pfam" id="PF00213">
    <property type="entry name" value="OSCP"/>
    <property type="match status" value="1"/>
</dbReference>
<evidence type="ECO:0000256" key="14">
    <source>
        <dbReference type="RuleBase" id="RU003848"/>
    </source>
</evidence>
<name>S6B966_SULDS</name>
<evidence type="ECO:0000256" key="6">
    <source>
        <dbReference type="ARBA" id="ARBA00022989"/>
    </source>
</evidence>
<keyword evidence="13" id="KW-1003">Cell membrane</keyword>
<evidence type="ECO:0000256" key="12">
    <source>
        <dbReference type="ARBA" id="ARBA00037847"/>
    </source>
</evidence>
<dbReference type="GO" id="GO:0005886">
    <property type="term" value="C:plasma membrane"/>
    <property type="evidence" value="ECO:0007669"/>
    <property type="project" value="UniProtKB-SubCell"/>
</dbReference>
<dbReference type="KEGG" id="sdr:SCD_n03068"/>
<keyword evidence="7 13" id="KW-0406">Ion transport</keyword>
<dbReference type="GO" id="GO:0046933">
    <property type="term" value="F:proton-transporting ATP synthase activity, rotational mechanism"/>
    <property type="evidence" value="ECO:0007669"/>
    <property type="project" value="UniProtKB-UniRule"/>
</dbReference>
<dbReference type="InterPro" id="IPR002146">
    <property type="entry name" value="ATP_synth_b/b'su_bac/chlpt"/>
</dbReference>
<comment type="function">
    <text evidence="10 13">F(1)F(0) ATP synthase produces ATP from ADP in the presence of a proton or sodium gradient. F-type ATPases consist of two structural domains, F(1) containing the extramembraneous catalytic core and F(0) containing the membrane proton channel, linked together by a central stalk and a peripheral stalk. During catalysis, ATP synthesis in the catalytic domain of F(1) is coupled via a rotary mechanism of the central stalk subunits to proton translocation.</text>
</comment>
<dbReference type="Proteomes" id="UP000015559">
    <property type="component" value="Plasmid pSCD"/>
</dbReference>
<evidence type="ECO:0000256" key="10">
    <source>
        <dbReference type="ARBA" id="ARBA00025198"/>
    </source>
</evidence>
<comment type="subunit">
    <text evidence="13">F-type ATPases have 2 components, F(1) - the catalytic core - and F(0) - the membrane proton channel. F(1) has five subunits: alpha(3), beta(3), gamma(1), delta(1), epsilon(1). F(0) has three main subunits: a(1), b(2) and c(10-14). The alpha and beta chains form an alternating ring which encloses part of the gamma chain. F(1) is attached to F(0) by a central stalk formed by the gamma and epsilon chains, while a peripheral stalk is formed by the delta and b chains.</text>
</comment>
<keyword evidence="5 13" id="KW-0375">Hydrogen ion transport</keyword>
<dbReference type="GO" id="GO:0045259">
    <property type="term" value="C:proton-transporting ATP synthase complex"/>
    <property type="evidence" value="ECO:0007669"/>
    <property type="project" value="UniProtKB-KW"/>
</dbReference>
<keyword evidence="4 13" id="KW-0812">Transmembrane</keyword>
<accession>S6B966</accession>
<evidence type="ECO:0000256" key="11">
    <source>
        <dbReference type="ARBA" id="ARBA00025614"/>
    </source>
</evidence>
<keyword evidence="15" id="KW-0614">Plasmid</keyword>
<comment type="subcellular location">
    <subcellularLocation>
        <location evidence="13">Cell membrane</location>
        <topology evidence="13">Single-pass membrane protein</topology>
    </subcellularLocation>
    <subcellularLocation>
        <location evidence="12">Endomembrane system</location>
        <topology evidence="12">Single-pass membrane protein</topology>
    </subcellularLocation>
</comment>
<dbReference type="AlphaFoldDB" id="S6B966"/>
<proteinExistence type="inferred from homology"/>
<keyword evidence="6 13" id="KW-1133">Transmembrane helix</keyword>
<evidence type="ECO:0000256" key="7">
    <source>
        <dbReference type="ARBA" id="ARBA00023065"/>
    </source>
</evidence>
<evidence type="ECO:0000313" key="16">
    <source>
        <dbReference type="Proteomes" id="UP000015559"/>
    </source>
</evidence>
<protein>
    <recommendedName>
        <fullName evidence="13">ATP synthase subunit b</fullName>
    </recommendedName>
    <alternativeName>
        <fullName evidence="13">ATP synthase F(0) sector subunit b</fullName>
    </alternativeName>
    <alternativeName>
        <fullName evidence="13">ATPase subunit I</fullName>
    </alternativeName>
    <alternativeName>
        <fullName evidence="13">F-type ATPase subunit b</fullName>
        <shortName evidence="13">F-ATPase subunit b</shortName>
    </alternativeName>
</protein>
<evidence type="ECO:0000256" key="3">
    <source>
        <dbReference type="ARBA" id="ARBA00022547"/>
    </source>
</evidence>
<dbReference type="PANTHER" id="PTHR33445">
    <property type="entry name" value="ATP SYNTHASE SUBUNIT B', CHLOROPLASTIC"/>
    <property type="match status" value="1"/>
</dbReference>
<dbReference type="InterPro" id="IPR050059">
    <property type="entry name" value="ATP_synthase_B_chain"/>
</dbReference>
<evidence type="ECO:0000256" key="13">
    <source>
        <dbReference type="HAMAP-Rule" id="MF_01398"/>
    </source>
</evidence>